<feature type="transmembrane region" description="Helical" evidence="1">
    <location>
        <begin position="7"/>
        <end position="28"/>
    </location>
</feature>
<accession>A0A7J6DLR0</accession>
<gene>
    <name evidence="2" type="ORF">G4B88_011455</name>
</gene>
<dbReference type="Proteomes" id="UP000583929">
    <property type="component" value="Unassembled WGS sequence"/>
</dbReference>
<evidence type="ECO:0000313" key="3">
    <source>
        <dbReference type="Proteomes" id="UP000583929"/>
    </source>
</evidence>
<keyword evidence="3" id="KW-1185">Reference proteome</keyword>
<proteinExistence type="predicted"/>
<comment type="caution">
    <text evidence="2">The sequence shown here is derived from an EMBL/GenBank/DDBJ whole genome shotgun (WGS) entry which is preliminary data.</text>
</comment>
<dbReference type="EMBL" id="JAATIQ010000870">
    <property type="protein sequence ID" value="KAF4347028.1"/>
    <property type="molecule type" value="Genomic_DNA"/>
</dbReference>
<evidence type="ECO:0000313" key="2">
    <source>
        <dbReference type="EMBL" id="KAF4347028.1"/>
    </source>
</evidence>
<keyword evidence="1" id="KW-1133">Transmembrane helix</keyword>
<dbReference type="AlphaFoldDB" id="A0A7J6DLR0"/>
<feature type="transmembrane region" description="Helical" evidence="1">
    <location>
        <begin position="56"/>
        <end position="75"/>
    </location>
</feature>
<keyword evidence="1" id="KW-0472">Membrane</keyword>
<organism evidence="2 3">
    <name type="scientific">Cannabis sativa</name>
    <name type="common">Hemp</name>
    <name type="synonym">Marijuana</name>
    <dbReference type="NCBI Taxonomy" id="3483"/>
    <lineage>
        <taxon>Eukaryota</taxon>
        <taxon>Viridiplantae</taxon>
        <taxon>Streptophyta</taxon>
        <taxon>Embryophyta</taxon>
        <taxon>Tracheophyta</taxon>
        <taxon>Spermatophyta</taxon>
        <taxon>Magnoliopsida</taxon>
        <taxon>eudicotyledons</taxon>
        <taxon>Gunneridae</taxon>
        <taxon>Pentapetalae</taxon>
        <taxon>rosids</taxon>
        <taxon>fabids</taxon>
        <taxon>Rosales</taxon>
        <taxon>Cannabaceae</taxon>
        <taxon>Cannabis</taxon>
    </lineage>
</organism>
<keyword evidence="1" id="KW-0812">Transmembrane</keyword>
<name>A0A7J6DLR0_CANSA</name>
<reference evidence="2 3" key="1">
    <citation type="journal article" date="2020" name="bioRxiv">
        <title>Sequence and annotation of 42 cannabis genomes reveals extensive copy number variation in cannabinoid synthesis and pathogen resistance genes.</title>
        <authorList>
            <person name="Mckernan K.J."/>
            <person name="Helbert Y."/>
            <person name="Kane L.T."/>
            <person name="Ebling H."/>
            <person name="Zhang L."/>
            <person name="Liu B."/>
            <person name="Eaton Z."/>
            <person name="Mclaughlin S."/>
            <person name="Kingan S."/>
            <person name="Baybayan P."/>
            <person name="Concepcion G."/>
            <person name="Jordan M."/>
            <person name="Riva A."/>
            <person name="Barbazuk W."/>
            <person name="Harkins T."/>
        </authorList>
    </citation>
    <scope>NUCLEOTIDE SEQUENCE [LARGE SCALE GENOMIC DNA]</scope>
    <source>
        <strain evidence="3">cv. Jamaican Lion 4</strain>
        <tissue evidence="2">Leaf</tissue>
    </source>
</reference>
<protein>
    <submittedName>
        <fullName evidence="2">Uncharacterized protein</fullName>
    </submittedName>
</protein>
<evidence type="ECO:0000256" key="1">
    <source>
        <dbReference type="SAM" id="Phobius"/>
    </source>
</evidence>
<sequence length="135" mass="15473">MLSIEPLIMVLSLVILSLSFTHSFFYFYSFDFHRPDHFAPIRQHVLDGQELAKTKATFGATSIIIAWILTPYYGVKCSFSFSNSKNVLTEKKCTNRISFFACKEIELNSRNTKLNNGGTHNHHYNHTIHICSSHS</sequence>